<dbReference type="Proteomes" id="UP000263486">
    <property type="component" value="Unassembled WGS sequence"/>
</dbReference>
<name>A0ABX9KFZ9_9FUSO</name>
<reference evidence="1 2" key="1">
    <citation type="submission" date="2018-08" db="EMBL/GenBank/DDBJ databases">
        <title>Draft genome sequence of Psychrilyobacter sp. strain SD5 isolated from Black Sea water.</title>
        <authorList>
            <person name="Yadav S."/>
            <person name="Villanueva L."/>
            <person name="Damste J.S.S."/>
        </authorList>
    </citation>
    <scope>NUCLEOTIDE SEQUENCE [LARGE SCALE GENOMIC DNA]</scope>
    <source>
        <strain evidence="1 2">SD5</strain>
    </source>
</reference>
<accession>A0ABX9KFZ9</accession>
<dbReference type="RefSeq" id="WP_114642694.1">
    <property type="nucleotide sequence ID" value="NZ_JAACIO010000018.1"/>
</dbReference>
<sequence length="190" mass="22399">MNEENIIELIKKEVMRYIKFDNILNKNIEIIGEDLLLKDELSKKFEISDKGECLVVTTIGIKEMVALSQGTYDNDYCEKILKELLNGKKIFLIEEGIAWRKYKKIPLSLKVIYEEYEKKIEKYGIQISKRLEIQEKLIKKSKYISEGILDLKKIKNEFNSSKVIEMSKDVKITELAKEFARENEIKLLKR</sequence>
<evidence type="ECO:0008006" key="3">
    <source>
        <dbReference type="Google" id="ProtNLM"/>
    </source>
</evidence>
<proteinExistence type="predicted"/>
<organism evidence="1 2">
    <name type="scientific">Psychrilyobacter piezotolerans</name>
    <dbReference type="NCBI Taxonomy" id="2293438"/>
    <lineage>
        <taxon>Bacteria</taxon>
        <taxon>Fusobacteriati</taxon>
        <taxon>Fusobacteriota</taxon>
        <taxon>Fusobacteriia</taxon>
        <taxon>Fusobacteriales</taxon>
        <taxon>Fusobacteriaceae</taxon>
        <taxon>Psychrilyobacter</taxon>
    </lineage>
</organism>
<protein>
    <recommendedName>
        <fullName evidence="3">Ethanolamine utilization protein</fullName>
    </recommendedName>
</protein>
<evidence type="ECO:0000313" key="1">
    <source>
        <dbReference type="EMBL" id="REI40773.1"/>
    </source>
</evidence>
<comment type="caution">
    <text evidence="1">The sequence shown here is derived from an EMBL/GenBank/DDBJ whole genome shotgun (WGS) entry which is preliminary data.</text>
</comment>
<dbReference type="EMBL" id="QUAJ01000016">
    <property type="protein sequence ID" value="REI40773.1"/>
    <property type="molecule type" value="Genomic_DNA"/>
</dbReference>
<keyword evidence="2" id="KW-1185">Reference proteome</keyword>
<evidence type="ECO:0000313" key="2">
    <source>
        <dbReference type="Proteomes" id="UP000263486"/>
    </source>
</evidence>
<gene>
    <name evidence="1" type="ORF">DYH56_09840</name>
</gene>